<organism evidence="1 2">
    <name type="scientific">Nannocystis punicea</name>
    <dbReference type="NCBI Taxonomy" id="2995304"/>
    <lineage>
        <taxon>Bacteria</taxon>
        <taxon>Pseudomonadati</taxon>
        <taxon>Myxococcota</taxon>
        <taxon>Polyangia</taxon>
        <taxon>Nannocystales</taxon>
        <taxon>Nannocystaceae</taxon>
        <taxon>Nannocystis</taxon>
    </lineage>
</organism>
<dbReference type="RefSeq" id="WP_269034276.1">
    <property type="nucleotide sequence ID" value="NZ_CP114040.1"/>
</dbReference>
<dbReference type="Gene3D" id="3.10.450.50">
    <property type="match status" value="1"/>
</dbReference>
<proteinExistence type="predicted"/>
<dbReference type="SUPFAM" id="SSF103642">
    <property type="entry name" value="Sec-C motif"/>
    <property type="match status" value="1"/>
</dbReference>
<keyword evidence="2" id="KW-1185">Reference proteome</keyword>
<gene>
    <name evidence="1" type="ORF">O0S08_37545</name>
</gene>
<name>A0ABY7GYE2_9BACT</name>
<accession>A0ABY7GYE2</accession>
<reference evidence="1" key="1">
    <citation type="submission" date="2022-11" db="EMBL/GenBank/DDBJ databases">
        <title>Minimal conservation of predation-associated metabolite biosynthetic gene clusters underscores biosynthetic potential of Myxococcota including descriptions for ten novel species: Archangium lansinium sp. nov., Myxococcus landrumus sp. nov., Nannocystis bai.</title>
        <authorList>
            <person name="Ahearne A."/>
            <person name="Stevens C."/>
            <person name="Dowd S."/>
        </authorList>
    </citation>
    <scope>NUCLEOTIDE SEQUENCE</scope>
    <source>
        <strain evidence="1">Fl3</strain>
    </source>
</reference>
<dbReference type="InterPro" id="IPR004027">
    <property type="entry name" value="SEC_C_motif"/>
</dbReference>
<dbReference type="Pfam" id="PF02810">
    <property type="entry name" value="SEC-C"/>
    <property type="match status" value="1"/>
</dbReference>
<evidence type="ECO:0000313" key="2">
    <source>
        <dbReference type="Proteomes" id="UP001164459"/>
    </source>
</evidence>
<dbReference type="EMBL" id="CP114040">
    <property type="protein sequence ID" value="WAS91922.1"/>
    <property type="molecule type" value="Genomic_DNA"/>
</dbReference>
<protein>
    <submittedName>
        <fullName evidence="1">SEC-C metal-binding domain-containing protein</fullName>
    </submittedName>
</protein>
<dbReference type="Proteomes" id="UP001164459">
    <property type="component" value="Chromosome"/>
</dbReference>
<sequence length="239" mass="26170">MVEPKVTVVNPAHWLDERGEIPLAPAALRARALRVAQCIEYGGPLARGHWRETLIPCRRRPSGEACSGLLGVLKQSDDAILAFCAVCKADEYLIYEWEETLWAEGPMEPLDVAAMSGADEREPRRAPGPESRDELLARTLKLLGSSLTPAEVKRMIAVARAPSEVIHAIVGSLPAPPAIASLERFMPLFMDLWNDMQPTPPGLALEPPRIRTKVGANQPCPCGSGKKFKRCCMFSDTVH</sequence>
<evidence type="ECO:0000313" key="1">
    <source>
        <dbReference type="EMBL" id="WAS91922.1"/>
    </source>
</evidence>